<feature type="domain" description="Uroporphyrinogen decarboxylase (URO-D)" evidence="7">
    <location>
        <begin position="2"/>
        <end position="330"/>
    </location>
</feature>
<dbReference type="GO" id="GO:0032259">
    <property type="term" value="P:methylation"/>
    <property type="evidence" value="ECO:0007669"/>
    <property type="project" value="UniProtKB-KW"/>
</dbReference>
<keyword evidence="3" id="KW-0808">Transferase</keyword>
<comment type="cofactor">
    <cofactor evidence="1">
        <name>Zn(2+)</name>
        <dbReference type="ChEBI" id="CHEBI:29105"/>
    </cofactor>
</comment>
<gene>
    <name evidence="8" type="ORF">DRJ31_01640</name>
</gene>
<evidence type="ECO:0000259" key="7">
    <source>
        <dbReference type="Pfam" id="PF01208"/>
    </source>
</evidence>
<keyword evidence="5" id="KW-0862">Zinc</keyword>
<reference evidence="8 9" key="1">
    <citation type="submission" date="2018-06" db="EMBL/GenBank/DDBJ databases">
        <title>Extensive metabolic versatility and redundancy in microbially diverse, dynamic hydrothermal sediments.</title>
        <authorList>
            <person name="Dombrowski N."/>
            <person name="Teske A."/>
            <person name="Baker B.J."/>
        </authorList>
    </citation>
    <scope>NUCLEOTIDE SEQUENCE [LARGE SCALE GENOMIC DNA]</scope>
    <source>
        <strain evidence="8">B66_G16</strain>
    </source>
</reference>
<dbReference type="NCBIfam" id="TIGR01463">
    <property type="entry name" value="mtaA_cmuA"/>
    <property type="match status" value="1"/>
</dbReference>
<dbReference type="GO" id="GO:0046872">
    <property type="term" value="F:metal ion binding"/>
    <property type="evidence" value="ECO:0007669"/>
    <property type="project" value="UniProtKB-KW"/>
</dbReference>
<evidence type="ECO:0000256" key="4">
    <source>
        <dbReference type="ARBA" id="ARBA00022723"/>
    </source>
</evidence>
<dbReference type="EMBL" id="QMQV01000007">
    <property type="protein sequence ID" value="RLE50379.1"/>
    <property type="molecule type" value="Genomic_DNA"/>
</dbReference>
<dbReference type="InterPro" id="IPR038071">
    <property type="entry name" value="UROD/MetE-like_sf"/>
</dbReference>
<accession>A0A497ET57</accession>
<dbReference type="InterPro" id="IPR052024">
    <property type="entry name" value="Methanogen_methyltrans"/>
</dbReference>
<dbReference type="Gene3D" id="3.20.20.210">
    <property type="match status" value="1"/>
</dbReference>
<organism evidence="8 9">
    <name type="scientific">Thermoproteota archaeon</name>
    <dbReference type="NCBI Taxonomy" id="2056631"/>
    <lineage>
        <taxon>Archaea</taxon>
        <taxon>Thermoproteota</taxon>
    </lineage>
</organism>
<dbReference type="InterPro" id="IPR006360">
    <property type="entry name" value="Mtase_MtaA_CmuA"/>
</dbReference>
<dbReference type="AlphaFoldDB" id="A0A497ET57"/>
<dbReference type="NCBIfam" id="NF040654">
    <property type="entry name" value="MtaA_Meth"/>
    <property type="match status" value="1"/>
</dbReference>
<protein>
    <submittedName>
        <fullName evidence="8">Methylcobamide--CoM methyltransferase</fullName>
    </submittedName>
</protein>
<dbReference type="PANTHER" id="PTHR47099">
    <property type="entry name" value="METHYLCOBAMIDE:COM METHYLTRANSFERASE MTBA"/>
    <property type="match status" value="1"/>
</dbReference>
<dbReference type="GO" id="GO:0015948">
    <property type="term" value="P:methanogenesis"/>
    <property type="evidence" value="ECO:0007669"/>
    <property type="project" value="UniProtKB-KW"/>
</dbReference>
<evidence type="ECO:0000256" key="5">
    <source>
        <dbReference type="ARBA" id="ARBA00022833"/>
    </source>
</evidence>
<dbReference type="GO" id="GO:0006730">
    <property type="term" value="P:one-carbon metabolic process"/>
    <property type="evidence" value="ECO:0007669"/>
    <property type="project" value="InterPro"/>
</dbReference>
<keyword evidence="2 8" id="KW-0489">Methyltransferase</keyword>
<dbReference type="CDD" id="cd03307">
    <property type="entry name" value="Mta_CmuA_like"/>
    <property type="match status" value="1"/>
</dbReference>
<dbReference type="Pfam" id="PF01208">
    <property type="entry name" value="URO-D"/>
    <property type="match status" value="1"/>
</dbReference>
<sequence>MTPRDRVLNAFLGKSVDRVPATCVNQTGTVEFMEATGAKWPEAHRDPELMVKLAMAAYELAGLETARIPYGLTVLAEALGAGVEMGTIDRQPSVKLSPYSSGLGDFKIPDNLLELKRVAVVLKATKMLKEKVGDKLPVMVGLEGPTTLAGHLVGVERLAIWFRRKPEEVKKALEVAAEANIIYVKALVDAGADVIVVNDPTASPDILSPKDFDATIKPYLAKVAEAIKAVKVLHICGRATPILKSMAEAGYDVISIEEKVNMREAKQIVGDMARVIGNISPAKTLLMGTPQQVKEESIQAIKDGTDALAPGCGLAPRTPTANLRAMVEAAIEAGYRG</sequence>
<evidence type="ECO:0000313" key="9">
    <source>
        <dbReference type="Proteomes" id="UP000278475"/>
    </source>
</evidence>
<name>A0A497ET57_9CREN</name>
<dbReference type="Proteomes" id="UP000278475">
    <property type="component" value="Unassembled WGS sequence"/>
</dbReference>
<comment type="caution">
    <text evidence="8">The sequence shown here is derived from an EMBL/GenBank/DDBJ whole genome shotgun (WGS) entry which is preliminary data.</text>
</comment>
<evidence type="ECO:0000256" key="6">
    <source>
        <dbReference type="ARBA" id="ARBA00022994"/>
    </source>
</evidence>
<keyword evidence="6" id="KW-0484">Methanogenesis</keyword>
<keyword evidence="4" id="KW-0479">Metal-binding</keyword>
<evidence type="ECO:0000256" key="2">
    <source>
        <dbReference type="ARBA" id="ARBA00022603"/>
    </source>
</evidence>
<dbReference type="SUPFAM" id="SSF51726">
    <property type="entry name" value="UROD/MetE-like"/>
    <property type="match status" value="1"/>
</dbReference>
<dbReference type="PANTHER" id="PTHR47099:SF1">
    <property type="entry name" value="METHYLCOBAMIDE:COM METHYLTRANSFERASE MTBA"/>
    <property type="match status" value="1"/>
</dbReference>
<dbReference type="GO" id="GO:0008168">
    <property type="term" value="F:methyltransferase activity"/>
    <property type="evidence" value="ECO:0007669"/>
    <property type="project" value="UniProtKB-KW"/>
</dbReference>
<dbReference type="GO" id="GO:0004853">
    <property type="term" value="F:uroporphyrinogen decarboxylase activity"/>
    <property type="evidence" value="ECO:0007669"/>
    <property type="project" value="InterPro"/>
</dbReference>
<dbReference type="NCBIfam" id="NF004889">
    <property type="entry name" value="PRK06252.1"/>
    <property type="match status" value="1"/>
</dbReference>
<proteinExistence type="predicted"/>
<evidence type="ECO:0000256" key="3">
    <source>
        <dbReference type="ARBA" id="ARBA00022679"/>
    </source>
</evidence>
<evidence type="ECO:0000256" key="1">
    <source>
        <dbReference type="ARBA" id="ARBA00001947"/>
    </source>
</evidence>
<evidence type="ECO:0000313" key="8">
    <source>
        <dbReference type="EMBL" id="RLE50379.1"/>
    </source>
</evidence>
<dbReference type="InterPro" id="IPR000257">
    <property type="entry name" value="Uroporphyrinogen_deCOase"/>
</dbReference>
<dbReference type="GO" id="GO:0006779">
    <property type="term" value="P:porphyrin-containing compound biosynthetic process"/>
    <property type="evidence" value="ECO:0007669"/>
    <property type="project" value="InterPro"/>
</dbReference>